<dbReference type="SMART" id="SM00220">
    <property type="entry name" value="S_TKc"/>
    <property type="match status" value="2"/>
</dbReference>
<dbReference type="PROSITE" id="PS50010">
    <property type="entry name" value="DH_2"/>
    <property type="match status" value="1"/>
</dbReference>
<dbReference type="FunFam" id="1.10.510.10:FF:000912">
    <property type="entry name" value="obscurin isoform X1"/>
    <property type="match status" value="1"/>
</dbReference>
<feature type="domain" description="Ig-like" evidence="30">
    <location>
        <begin position="2354"/>
        <end position="2440"/>
    </location>
</feature>
<feature type="domain" description="Ig-like" evidence="30">
    <location>
        <begin position="10"/>
        <end position="98"/>
    </location>
</feature>
<evidence type="ECO:0000256" key="3">
    <source>
        <dbReference type="ARBA" id="ARBA00004496"/>
    </source>
</evidence>
<keyword evidence="12" id="KW-0677">Repeat</keyword>
<evidence type="ECO:0000256" key="21">
    <source>
        <dbReference type="ARBA" id="ARBA00047899"/>
    </source>
</evidence>
<keyword evidence="13 24" id="KW-0547">Nucleotide-binding</keyword>
<evidence type="ECO:0000256" key="19">
    <source>
        <dbReference type="ARBA" id="ARBA00023242"/>
    </source>
</evidence>
<dbReference type="InterPro" id="IPR035899">
    <property type="entry name" value="DBL_dom_sf"/>
</dbReference>
<feature type="domain" description="Ig-like" evidence="30">
    <location>
        <begin position="2709"/>
        <end position="2794"/>
    </location>
</feature>
<feature type="domain" description="Ig-like" evidence="30">
    <location>
        <begin position="4224"/>
        <end position="4321"/>
    </location>
</feature>
<feature type="domain" description="Ig-like" evidence="30">
    <location>
        <begin position="1998"/>
        <end position="2072"/>
    </location>
</feature>
<feature type="domain" description="Ig-like" evidence="30">
    <location>
        <begin position="2079"/>
        <end position="2171"/>
    </location>
</feature>
<feature type="compositionally biased region" description="Polar residues" evidence="25">
    <location>
        <begin position="6894"/>
        <end position="6910"/>
    </location>
</feature>
<feature type="domain" description="Ig-like" evidence="30">
    <location>
        <begin position="5885"/>
        <end position="5992"/>
    </location>
</feature>
<proteinExistence type="inferred from homology"/>
<feature type="region of interest" description="Disordered" evidence="25">
    <location>
        <begin position="6997"/>
        <end position="7036"/>
    </location>
</feature>
<feature type="domain" description="Ig-like" evidence="30">
    <location>
        <begin position="4511"/>
        <end position="4602"/>
    </location>
</feature>
<evidence type="ECO:0000256" key="24">
    <source>
        <dbReference type="PROSITE-ProRule" id="PRU10141"/>
    </source>
</evidence>
<dbReference type="PROSITE" id="PS00108">
    <property type="entry name" value="PROTEIN_KINASE_ST"/>
    <property type="match status" value="1"/>
</dbReference>
<dbReference type="SMART" id="SM00233">
    <property type="entry name" value="PH"/>
    <property type="match status" value="1"/>
</dbReference>
<dbReference type="InterPro" id="IPR036116">
    <property type="entry name" value="FN3_sf"/>
</dbReference>
<dbReference type="InterPro" id="IPR055251">
    <property type="entry name" value="SOS1_NGEF_PH"/>
</dbReference>
<dbReference type="EMBL" id="WNTK01000044">
    <property type="protein sequence ID" value="KAG9472585.1"/>
    <property type="molecule type" value="Genomic_DNA"/>
</dbReference>
<keyword evidence="8" id="KW-0723">Serine/threonine-protein kinase</keyword>
<dbReference type="PROSITE" id="PS50002">
    <property type="entry name" value="SH3"/>
    <property type="match status" value="1"/>
</dbReference>
<dbReference type="InterPro" id="IPR001452">
    <property type="entry name" value="SH3_domain"/>
</dbReference>
<keyword evidence="17" id="KW-0112">Calmodulin-binding</keyword>
<dbReference type="FunFam" id="2.60.40.10:FF:000032">
    <property type="entry name" value="palladin isoform X1"/>
    <property type="match status" value="2"/>
</dbReference>
<feature type="domain" description="Ig-like" evidence="30">
    <location>
        <begin position="2800"/>
        <end position="2883"/>
    </location>
</feature>
<accession>A0A8J6EP67</accession>
<feature type="domain" description="Ig-like" evidence="30">
    <location>
        <begin position="3868"/>
        <end position="3953"/>
    </location>
</feature>
<dbReference type="FunFam" id="2.60.40.10:FF:000747">
    <property type="entry name" value="obscurin isoform X6"/>
    <property type="match status" value="1"/>
</dbReference>
<dbReference type="SMART" id="SM00325">
    <property type="entry name" value="RhoGEF"/>
    <property type="match status" value="1"/>
</dbReference>
<dbReference type="FunFam" id="2.60.40.10:FF:000866">
    <property type="entry name" value="Obscurin, cytoskeletal calmodulin and titin-interacting RhoGEF"/>
    <property type="match status" value="1"/>
</dbReference>
<feature type="domain" description="Ig-like" evidence="30">
    <location>
        <begin position="1373"/>
        <end position="1464"/>
    </location>
</feature>
<evidence type="ECO:0000256" key="6">
    <source>
        <dbReference type="ARBA" id="ARBA00022443"/>
    </source>
</evidence>
<dbReference type="SUPFAM" id="SSF50044">
    <property type="entry name" value="SH3-domain"/>
    <property type="match status" value="1"/>
</dbReference>
<comment type="subcellular location">
    <subcellularLocation>
        <location evidence="3">Cytoplasm</location>
    </subcellularLocation>
    <subcellularLocation>
        <location evidence="2">Nucleus</location>
    </subcellularLocation>
</comment>
<feature type="domain" description="Ig-like" evidence="30">
    <location>
        <begin position="655"/>
        <end position="741"/>
    </location>
</feature>
<feature type="domain" description="Fibronectin type-III" evidence="31">
    <location>
        <begin position="469"/>
        <end position="565"/>
    </location>
</feature>
<dbReference type="Gene3D" id="2.60.40.10">
    <property type="entry name" value="Immunoglobulins"/>
    <property type="match status" value="57"/>
</dbReference>
<dbReference type="InterPro" id="IPR003599">
    <property type="entry name" value="Ig_sub"/>
</dbReference>
<comment type="catalytic activity">
    <reaction evidence="21">
        <text>L-threonyl-[protein] + ATP = O-phospho-L-threonyl-[protein] + ADP + H(+)</text>
        <dbReference type="Rhea" id="RHEA:46608"/>
        <dbReference type="Rhea" id="RHEA-COMP:11060"/>
        <dbReference type="Rhea" id="RHEA-COMP:11605"/>
        <dbReference type="ChEBI" id="CHEBI:15378"/>
        <dbReference type="ChEBI" id="CHEBI:30013"/>
        <dbReference type="ChEBI" id="CHEBI:30616"/>
        <dbReference type="ChEBI" id="CHEBI:61977"/>
        <dbReference type="ChEBI" id="CHEBI:456216"/>
        <dbReference type="EC" id="2.7.11.1"/>
    </reaction>
</comment>
<feature type="domain" description="Ig-like" evidence="30">
    <location>
        <begin position="1552"/>
        <end position="1636"/>
    </location>
</feature>
<dbReference type="SUPFAM" id="SSF48726">
    <property type="entry name" value="Immunoglobulin"/>
    <property type="match status" value="54"/>
</dbReference>
<keyword evidence="11" id="KW-0479">Metal-binding</keyword>
<feature type="compositionally biased region" description="Basic and acidic residues" evidence="25">
    <location>
        <begin position="6911"/>
        <end position="6920"/>
    </location>
</feature>
<dbReference type="SMART" id="SM00409">
    <property type="entry name" value="IG"/>
    <property type="match status" value="53"/>
</dbReference>
<dbReference type="Pfam" id="PF00621">
    <property type="entry name" value="RhoGEF"/>
    <property type="match status" value="1"/>
</dbReference>
<dbReference type="FunFam" id="2.60.40.10:FF:000148">
    <property type="entry name" value="titin isoform X1"/>
    <property type="match status" value="2"/>
</dbReference>
<dbReference type="GO" id="GO:0005085">
    <property type="term" value="F:guanyl-nucleotide exchange factor activity"/>
    <property type="evidence" value="ECO:0007669"/>
    <property type="project" value="InterPro"/>
</dbReference>
<evidence type="ECO:0000259" key="31">
    <source>
        <dbReference type="PROSITE" id="PS50853"/>
    </source>
</evidence>
<dbReference type="InterPro" id="IPR011009">
    <property type="entry name" value="Kinase-like_dom_sf"/>
</dbReference>
<feature type="domain" description="Ig-like" evidence="30">
    <location>
        <begin position="3244"/>
        <end position="3328"/>
    </location>
</feature>
<feature type="domain" description="Ig-like" evidence="30">
    <location>
        <begin position="838"/>
        <end position="922"/>
    </location>
</feature>
<keyword evidence="14" id="KW-0418">Kinase</keyword>
<dbReference type="InterPro" id="IPR003961">
    <property type="entry name" value="FN3_dom"/>
</dbReference>
<comment type="cofactor">
    <cofactor evidence="1">
        <name>Mg(2+)</name>
        <dbReference type="ChEBI" id="CHEBI:18420"/>
    </cofactor>
</comment>
<feature type="domain" description="Ig-like" evidence="30">
    <location>
        <begin position="3156"/>
        <end position="3239"/>
    </location>
</feature>
<evidence type="ECO:0000256" key="15">
    <source>
        <dbReference type="ARBA" id="ARBA00022840"/>
    </source>
</evidence>
<feature type="domain" description="PH" evidence="27">
    <location>
        <begin position="5466"/>
        <end position="5575"/>
    </location>
</feature>
<evidence type="ECO:0000259" key="29">
    <source>
        <dbReference type="PROSITE" id="PS50011"/>
    </source>
</evidence>
<evidence type="ECO:0000259" key="27">
    <source>
        <dbReference type="PROSITE" id="PS50003"/>
    </source>
</evidence>
<dbReference type="Pfam" id="PF00041">
    <property type="entry name" value="fn3"/>
    <property type="match status" value="2"/>
</dbReference>
<evidence type="ECO:0000256" key="1">
    <source>
        <dbReference type="ARBA" id="ARBA00001946"/>
    </source>
</evidence>
<dbReference type="FunFam" id="2.60.40.10:FF:000523">
    <property type="entry name" value="obscurin isoform X4"/>
    <property type="match status" value="1"/>
</dbReference>
<feature type="region of interest" description="Disordered" evidence="25">
    <location>
        <begin position="4362"/>
        <end position="4397"/>
    </location>
</feature>
<evidence type="ECO:0000256" key="25">
    <source>
        <dbReference type="SAM" id="MobiDB-lite"/>
    </source>
</evidence>
<dbReference type="CDD" id="cd00096">
    <property type="entry name" value="Ig"/>
    <property type="match status" value="9"/>
</dbReference>
<dbReference type="FunFam" id="3.30.200.20:FF:000424">
    <property type="entry name" value="obscurin isoform X5"/>
    <property type="match status" value="1"/>
</dbReference>
<dbReference type="InterPro" id="IPR008271">
    <property type="entry name" value="Ser/Thr_kinase_AS"/>
</dbReference>
<dbReference type="GO" id="GO:0005524">
    <property type="term" value="F:ATP binding"/>
    <property type="evidence" value="ECO:0007669"/>
    <property type="project" value="UniProtKB-UniRule"/>
</dbReference>
<feature type="domain" description="Ig-like" evidence="30">
    <location>
        <begin position="3511"/>
        <end position="3595"/>
    </location>
</feature>
<dbReference type="InterPro" id="IPR013783">
    <property type="entry name" value="Ig-like_fold"/>
</dbReference>
<feature type="domain" description="Ig-like" evidence="30">
    <location>
        <begin position="221"/>
        <end position="280"/>
    </location>
</feature>
<feature type="domain" description="Fibronectin type-III" evidence="31">
    <location>
        <begin position="4142"/>
        <end position="4236"/>
    </location>
</feature>
<dbReference type="Proteomes" id="UP000770717">
    <property type="component" value="Unassembled WGS sequence"/>
</dbReference>
<keyword evidence="6 23" id="KW-0728">SH3 domain</keyword>
<protein>
    <recommendedName>
        <fullName evidence="5">non-specific serine/threonine protein kinase</fullName>
        <ecNumber evidence="5">2.7.11.1</ecNumber>
    </recommendedName>
</protein>
<feature type="region of interest" description="Disordered" evidence="25">
    <location>
        <begin position="4603"/>
        <end position="4632"/>
    </location>
</feature>
<feature type="domain" description="Fibronectin type-III" evidence="31">
    <location>
        <begin position="7206"/>
        <end position="7296"/>
    </location>
</feature>
<feature type="domain" description="Ig-like" evidence="30">
    <location>
        <begin position="2265"/>
        <end position="2349"/>
    </location>
</feature>
<dbReference type="PROSITE" id="PS50003">
    <property type="entry name" value="PH_DOMAIN"/>
    <property type="match status" value="1"/>
</dbReference>
<feature type="domain" description="SH3" evidence="26">
    <location>
        <begin position="5171"/>
        <end position="5238"/>
    </location>
</feature>
<evidence type="ECO:0000256" key="12">
    <source>
        <dbReference type="ARBA" id="ARBA00022737"/>
    </source>
</evidence>
<feature type="domain" description="Ig-like" evidence="30">
    <location>
        <begin position="926"/>
        <end position="1101"/>
    </location>
</feature>
<evidence type="ECO:0000313" key="33">
    <source>
        <dbReference type="Proteomes" id="UP000770717"/>
    </source>
</evidence>
<evidence type="ECO:0000259" key="30">
    <source>
        <dbReference type="PROSITE" id="PS50835"/>
    </source>
</evidence>
<dbReference type="PANTHER" id="PTHR35971">
    <property type="entry name" value="SI:DKEY-31G6.6"/>
    <property type="match status" value="1"/>
</dbReference>
<sequence>MDSSSFSGVPRFLTRPKAFMTSVGKDVTLSCQIDGNPAPTVTWEKDKLQINSGGRFKMVRDGELYQLTIYDLSFEDSGQYICRAINNIGEAFAAVTVKVGEESMVVECAPYFILKPKTSRLGLGEDAVFQCRVQGHPPPAVTWEKDGRQLGTAADSNRIRVESCGESSSLRIHCIRFSDSGTYLCRAENSVGQVKASASLSIDSFSNFTQNSTSTVESSYGKTTSLLSHLQKRQGKHAKMSCFVTGEPKPEIVWKKDGEVITEGRRHVSELLVVCNYFLCFLKEPRIPFLSKLRDLEVREKEVATFQCEVPQAITESSWYKEETKIHQSSKYNIEEEGTIRRLTIQNITADDDAVYICEMKEGSRTIAELSVQGNIIKKLPRRTAVPVNDTAIFCVELDNDCEKVRWTVNGQDVLPDGRISITSSGKQHTMIIRECKNSDSGEIAFIADECKTSTQFTVTTLRKPPSNAPINPVVMDKTETSVKLAWSPPPMDRPVPIDGYIIERKKLGAMTWVRCHESPNVPTPEFIVSHVPDEGSFHFRVSAINSYGQSPHLEFPGTLYLEPIPSIKTPLKPVEVTVGGEATFSVDLTTVSPGCWLINGKVVESNDQYLVKRVKNTHMLLIKSVTQQEDQAIITFTCKEIESSTKLRVKEPEPAFTNLDKVKKEVVTRLTESATLSCEVSESKTEVKWYKDGKLITSSKKLKVETEGKYRRLVVEQTEKKDAGEYICEADGQKINFKISVKEPEAKFLKKSEQKEAVTVQEHEDITLQTSVHPHNAQVKWLKDGAELSTSKKYQLSADGASRTLVVKTAEGKDSAVYTCITGSDKQEFQVQVKEIPVKFAKKLEAITGEIGSSITLTCELSQAKGNVVWRKNGEEIKPSKHIQIQSEGSKRSLTISKLKAEDGGEYSCESRDEKTIAQLTTKAPRVVKFAAELSNVVMEEGSEATFKCTVFPDDAEVTWYRNGAKIEKSNKYKFSKKGAVHSLSISNLTLQDAAEITADAEGVKTIANLKVREAPVLFKKKLEAVTVEERQTVRLETELSKPSKEIKWMKNGVVLQSGNNIEIKSEGCKQIIIFKNVTFADRGLYACETLDDSTQAKLNVEMRQIKLVRGLRDVEVREKDSATFELELSHEDVEGSWMKDGLKIKPSETCKIIVNGKKHGLLLSSVKQEDAGSVSFKSEGIQTSAKLIVKEPPVKITHTLQDLTVEEKDKATFECEVSRANAEVKWLQDGSELRPSKKITIISQGNKRNLTIHKCEYGDKGVYVCDAGDDKSSAQLTVRARDIRFIKPLVDVDVKEKESASFICQISHDDVQTQWYKNGVKLRAGDNVKMRQEGRTFSLTIKSVEAEDAGEIKFVAENSESCAELHIKELPVKITKPLRDKIAIEKHRAFLECQVSRASAEVTWYKKDKVIQAGDRYEIVSQGLYRKLIINEVEFKDEDTYTCDAGDDKTSAKLLIEEQSINIVTDLNDVEVTQPEKVTFECVTNIVSVKPPKWILGGEVLQDGKDISIEQDGTVHRLTFWKTSPEMSGAVQFHIGKSKSTANLVVKDIPVQVTQKLEDKTASERQSVLFCCEFKPPPKFVEWFRGKTLIEASDKYRIKQERGAAELRISKVTPEDGGTYMCKAGTAETSATLTVQARDVKVLKPLANLEVDEESCAMFSCELSHEDEEVEWFLNGTLLYTNNYNDIKKIGGCHSLTLKQVAAQDSGTVSLKTEKLTVSAELKVKEKPVVFMKSLDDVVAEERGVVTLKCEVSKPKVTVVWKRNDQVLPNGDKYQQIQAGKSVSLTIHNLNKADAGLYICDIGTDVAKSKVSIQELNIGITKRLKSSEAKEGESCSFECVLSHESIDESSWTVNGLDVENDQRFEVSNKGRKYLLNIKEVKASDAGDVVFTARNLSSKATLTVTEKPAVISKPLEDKTSTAGEDIVLKCELSKEDANIKWLKDGKVLKKSQKYEICQEGTEAWIVIHETSSKDSGEYICETSISKTKASVQIVEKPNRFIKQISDVKTEEGEAAIFTCETERNPSTVKWRKSITELKVSKKYEVSQKGNVLSLTINDLEKSDSDTYICDIGDAQSKASLIVTAVQAFFKREVQSTEAEEGTTATLYCEVSNEKASVQWKKDGKLLRSSNKYEMKMKDCRMELLVHNLVKEDEGMYMCETGERSSSATLTVKAIQVLFKRGLRNEKAKEGSTVKLHCELSKPGAPVKWTKDEEVLESSDKYEIKQQGVTVELLIVNVKPEDSGDYMCDTGDQRSTSHVTITALPVRFKQDLKDCDVQEGSSVTLSCEITKADAHVIWKKGITILQASDKYELRQKGTIVELVIHHVKPEDSGAYTCDTGDQQTAARVKVQELPAHFTKELTQQEASEGSSITLHCELNKPDAPVEWKKENKVIQQSKKYKIRQEGQTSELIIRDLVPEDKGYYTCICGEHQTTGTVRVTVLPPLFKEELKNEKVTEGEQATLSCELTKPGASIEWRKGDQALKAGDKYTMRQEGLNAELVIRDIDDNDSGQYICVCGEQKTMATLAVNALPIVFKEKLANSEAVEGEAITVRCELSKPVSSVVWKKGHAVLKPSDKYTMRLEGSAAELTLRDLDLKDSGSYSCVYEEQETKANIKVNEHPILFKHELTSEECMEGSAVSLSCEFTRLPPHVEWRRGEKVIRPGQKYEMRQDQMTAQLVIRDLEQKDTGDYTCVCGEQQSTAVLIVNAPPIHFKHGLKNENATESERLVLHCELSKPDVCVEWKKGQTLLQGSEKYILRQEGSIAELVITDLCENDAGIYSCVHGDQETSSTVNVTALPPKFKRELKNQDCIEGLSAVLNCELTKTNAQLEWRKGDHVLQLGNKYKMTQDGCNAQLEISSVDMHDGGQYTCVCGEEKTSATLVVNALPPEFKEELKNQEAIEGDSVTLHCELTKPEASLEWRKGHKIINSSDKYKLIQEGLVAQLIVQNLDQHDTGRYICVCGDNQTAGTLTVKALPPRFKDEMENKEGVEGEVVTLHCTLTKPKASLQWRKGEKTLKPSSKYKFVQDGLVAELLIHCLDLDDAGEYTCICGDHQTSALVTVKALPPQFKEEMKDKEAVEGESVTLCCMMTKPKAPLEWKKGQKTLTPGDKYRFLQDGLTAELVISHLEPQDEGEYTCVCGDHQTTACLSVKALPPRFKEELKNKEGTEGESVTLRCVLTKPKASLEWKRGEKTLIPGDKYRFLQDGLTAELVINHLEPQDGGEYTCVCGDHQTTACLSVKELPILFKEGLKNIEVLECGEAVFQCQVTKPTAQLLWKKGQKTLEPSDKYMMQQKEISVELVIRDVTLKDSGNYTCIIGEEATTATLTVNELPARFSSKLTNLEAMEGGIAVLRCEVTKQSAAVQWKKGEKTVQRSHKYDIRQDGSRLELQINDLELSDADQYSCVCEDQKTMAFLTINVLPVIFKEELKKVEVLEGENITLRCELNKEDMCVKWLKGDKILQPGDRYTMQQVGGTATLSIVEVSEEDAGDYNCVCGDVRTIGHLQVQALPVVFSRPLQKVDAQEEQTVTLQCEVSKAGAAVDWRRAGLGLQAGGKYEIQQKGNVRELLIHNLKLEDTGEYSCDTGDQETKAYLTVTALPIVFVKPLKNTVVEDGVTVTLRCETSKPNVPVEWRKGTVAIFPCAKYAMKQDGATVELVIYDAEGEDAADYTCDTGDQQSTSTVKVNVLKFVKNLQNVEAEGGGTARLRCEVSAKMASVEWWKGGEKLQANHKYEMCQDGTMRELIIHDLELEDAGEYTCTARSQRTSASLTVKELDITIIHGLKNLSVFAGEDAMFSCDVSHDNARDVEWKLQGITLENNEMNEISVKNGKSHVLKLSSVALEDSGSVTFRSGPYVSTAELTVKEPEPFIVDQLQNVSVEEGEDAIFKCKVSKDNAPDVQWHLAGVPLQSNEMNEIAVHKGKIHTLTLRKVSPEDSGLVSFRVGQNTTTALLDVKEKNKILQGLENVDALEGGEALFECYLSKPECSDYNWLVDDEPAKTSDNMEMVYFENGRRHLLLLKNLTAEDNCRVTFMAADVVSSAFLNVRGWRLDVVKPPVDTEVVAGDQAAFTCVLSEEVPVNEAAWYFNGAPLKPDVSWSMHVDGNQHTLLLKDAQTYHTGEVAFASRDVVVSAKLIVFALPDPPEDPEIVSKTSSSLTLSWFTPLSDGGSPIIGYHVEMKAPGGDWQQCNKEIIQSMEYVVKNLKPGEPYRFRISSINKLGIGEPVHLAQTVQLEHSVMIQDPLQDKSAAPGETLRLECELSKESQDITWMKENEPLHPGKKYQIISEGKRQILLIHDVSADDQATYSCVTNSGDKTSANVSMGNHAVETEDSTQPNLPPEAAQEGDLHLLWEALAKKRRMSKEPTLDSISEVPEEDEKLKRKKEAERRADFSGYTSEDVAKTSEADFSLTSSDDESRAGTPSLVSYLKKAGKSTVTCGSKVQTVSASKFFKHFETSEITEVKEVKKDEPITEPDLSEMFDDDPAMDKAAIKIQAAFKGYKARKVIKQQECPMFTETFKDFTVEVGGTVHLECVAISKSDITARWTKDGKELSDGRHYHIDNYPDGTCSLIITAVELEDTGEYTCEASNKFGLVSHSAKLVVSGGEPEIPQKPIPIPPKHTTDSETESSSSDLDDAFRKAGRRLHKIFKSKSSLEMSEEELFVSADEGDMPPIDHQTYREDDKYIYIKFEIRSEASIAAHRFREMFSAIGIPVKIDILDLGPKKIELRIMKVETGPTEQQKLEAKQQMTLLTSDTAPIFITELQNQEVQDGYPVSFDCVVIGKPMPTVRWFKDGKVIEEDDHYMINEDQEGCHQLIITAVVLTDMGVYRCLAENRMGVASTKAELRVDLTSSDYDTAEATETSSYVSARGYESRESLESATEHEQLPQILEELQDVLVSPGTPIARFQIKVKGFPRPRVYWFKDGQPIHSSDRILVTNKRKVRALEILNVTKEDAGEYSTYISNSSGSAYSSARLTVKDLEKRIPPMFLERFTNKKVQKGSSITLSVKLEGIPTPTVTWLKEESPEDVLWIKPETPGYKLACSNMHHSLILLDVGTEFTGTYTCIATNKVGQSICSASVEVLEGDSRMAQKSHISLTDVGTEEFFQKLTSQISEMVSAKISQASLRVPGMPGMDSDDESKTPSASPRHGRSRPSSIAVESSSESEDGDSRGEIFDIYMVTADYNPITGDKETITLKEGQYVEVLDSAHPLKWLVRTKPTKFSASRQGWVSPAYLDKRLKLSTEWGIVEAEYPGEIVSEEEYKKRLSTIIQDLLSSEKEYVRDLQFLQTHHLTYTESTTDIPEAVATQKSVIFRNISDIGDFHARTFFQELKKSDTDDDIAMCFIRNEEEFNKYIMYLVGRVQAESVVVNDAIQEFYKRYTEDVLAPSDPSKPPAPPLQHYLERPINRIQRYQVILKELIRNKARNSKNCALLEQAYSIVSALTRRAEHFLYVSLIENYPGTLEALGEPIRQGHFIVWEGAPGARMAWKGHNRHVFLFKNYVIICKPKRDTKTDTYSYVFKNMMKLTNIDVNDLVEGDDRAFEIWHEREDSVRKYLLQARTVIIKNSWVKEISGIQQRFSLPLWNPPHFIEVLADCTAELGETVKLACRVTGTPKPTITWYKDGRSVEVDPHHIIIEDPDGSCTLILDNMTGADSGQYMCFACSSAGTASTLGKILVQVPPRFINKMRNIYFVAGEDAQFSCVIEGAPYPQIRWYRDGHLLIDSNKHQIFAEPRSGILVLVIKNATEDDIGHYECELVNRLGSARGAAELNIQTAAMMAQERRGDQTITIEGSEALLDDSIRASLRRADQEIRQVLKKLNSTPGLTGPQEPVPGSVETVKSTNDHIVLEGQETLDMFRDANTQTPEDAMRASVFLRLQMDAAERRRPAAQIWDVHSQVYIQTTEKTCLHVTIEDVHTHRGDTAQFDAVIDGSPPLIIVWYKDNKQLKETDRIQTLQEDRKFSLIIQNTEAGDGGVYTCVAHNSAGEVSCKAELVMGADEKEPETKTQHKRRKLKSFFEVKEEIGRGSFGFVRRVVHKGNGAICAAKFIPLRSKTRQQAYREQDILSEVSHDHVTLLLDAFETKKTLILILEICCGEELLDRLFRKHTITEKEVKMYIRQLLEAVAYLHDRNILHLDIKPSNILMVHRDQDDIKLCDFGFAQKIIPSEFQYSKYGSPEFVAPEIASQAPVCKASDIWPVGVISYLCLVSASPFAGQNDRETLLNVQQGKINWSCPAFTQLSAHAKHFMLATVHMSPDSSPEDTQPISSKNLRFLVARSRWQRSLMCYKSILVMRSIPELLNGKLESTSLGIPRHLVECSSSSTSSGSSSDNESDISPTAKDCNPSLELHLSIFKMSEKEMLQDSNTSESGTGPEDKDVLEDKKMESPDASPVTGHKLCVPRQSVINSTFYNQDSEGRDATPQNGSLKDKDFIKHRERARRSLMKAGYSPKILSGLREPLLEQFTMEQRMLSDQDGQFGSLKKSASFDTAKGSFSSTRPSSVPPGGHQYSTPVKVSSTQRPLSAPPTDRDSTIIAVFHQHPILEASKIRERSSSVPPQVEESTVIACVKPGQTSESSMMMMKTDTVKVSPQFPQQSIKDEGPLLDIQGGVAFTIQSTSKGNDFLNTDTSTEGDKDTEHFTVDKTESEELEVVAESKAEKSFQFVELGNDDNTSMTVIQQGNIREHVTAHEEHDRRPDNITDPVYGATQVATDPVLSENKIFQDAIMTEMPLTQPDVGDKTQLPINQMLDLQKDHGEEVSLAETLEPSQKVQLSPHHRDASPQSDGHPAVGRDLQCSVYDDGHSATLEALVGEMSSLSDEMDVLASTQKPISQEAPPQISPVISPELQDVDHYLGVCPAMDTEPSPIEQTTKEPQMTSASQCSFYETLSRAEISTIESRSSSKTFISHSDSSGTGRRSDNFSDFDEAGRHSEVSLVEIGGIPHEKSSTSPELHQYDVGVAYSQLHDFYDIFAAPQASLTIEEQNFNLLSTTFQHPADCGETAMETSTEGAGKDTKAGLPLQPLQPSDLQQTSTKDRKTSRKRIKLFRHHGKSETTMKAAESSLKQKVKASVANISRIIKRKPGNGKDAVGRISGSLKKKVLPTFKLPYLSSKDKAPAFVEELTDQTVVVGHLVTLSCRTAQPVADVEWYKDGVPIQSSQRVLISSTLKNYHLLTILVVTAQDLGIYACVATNVLGNASTCCIIKKAEIPCCPSSPEVAQIYKDGALIVWKPVESSSPVTYFLQYRREGEEWRALTLDISDCCYSTHSLCEGHNYSFRIACISKAGMGPYSDPSAAVRIGRLSAGRFSTVRLCTEKSTGRMFAAKVIPYTMETKEATLLEYQMLKKLHHTNVVQLHAAYLSPQDLVLILERCEGRQLLHCLSSGPSYSELDVRDYLWQIISAVEFLHGKQILHLDLRSENIIVTEHKLLKILDFGNAQYYYPDKVTTPQRYTDFVETMAPELLDGQGAIPPTDIWAVGITAFIMLSADYPFSCESESELDKGIKKGLVRFSHCYAGLSGGAVRFLQSTLWANPWGRPSPSDCLKMPWLQEAGLATSQEPPVIFPSAKLKSFLHERRKREASGVQKIQ</sequence>
<dbReference type="FunFam" id="2.60.40.10:FF:000707">
    <property type="entry name" value="Obscurin, cytoskeletal calmodulin and titin-interacting RhoGEF"/>
    <property type="match status" value="1"/>
</dbReference>
<dbReference type="FunFam" id="2.60.40.10:FF:000502">
    <property type="entry name" value="obscurin-like protein 1 isoform X2"/>
    <property type="match status" value="1"/>
</dbReference>
<dbReference type="InterPro" id="IPR003598">
    <property type="entry name" value="Ig_sub2"/>
</dbReference>
<dbReference type="FunFam" id="2.60.40.10:FF:000214">
    <property type="entry name" value="titin isoform X1"/>
    <property type="match status" value="3"/>
</dbReference>
<keyword evidence="9" id="KW-0597">Phosphoprotein</keyword>
<feature type="domain" description="Ig-like" evidence="30">
    <location>
        <begin position="1909"/>
        <end position="1993"/>
    </location>
</feature>
<feature type="domain" description="Ig-like" evidence="30">
    <location>
        <begin position="3333"/>
        <end position="3417"/>
    </location>
</feature>
<feature type="domain" description="Ig-like" evidence="30">
    <location>
        <begin position="1296"/>
        <end position="1368"/>
    </location>
</feature>
<evidence type="ECO:0000259" key="28">
    <source>
        <dbReference type="PROSITE" id="PS50010"/>
    </source>
</evidence>
<name>A0A8J6EP67_ELECQ</name>
<feature type="region of interest" description="Disordered" evidence="25">
    <location>
        <begin position="5122"/>
        <end position="5168"/>
    </location>
</feature>
<evidence type="ECO:0000256" key="11">
    <source>
        <dbReference type="ARBA" id="ARBA00022723"/>
    </source>
</evidence>
<feature type="domain" description="Ig-like" evidence="30">
    <location>
        <begin position="5585"/>
        <end position="5668"/>
    </location>
</feature>
<dbReference type="Pfam" id="PF07679">
    <property type="entry name" value="I-set"/>
    <property type="match status" value="51"/>
</dbReference>
<dbReference type="Pfam" id="PF00069">
    <property type="entry name" value="Pkinase"/>
    <property type="match status" value="2"/>
</dbReference>
<dbReference type="GO" id="GO:0004674">
    <property type="term" value="F:protein serine/threonine kinase activity"/>
    <property type="evidence" value="ECO:0007669"/>
    <property type="project" value="UniProtKB-KW"/>
</dbReference>
<feature type="domain" description="Ig-like" evidence="30">
    <location>
        <begin position="7111"/>
        <end position="7187"/>
    </location>
</feature>
<feature type="region of interest" description="Disordered" evidence="25">
    <location>
        <begin position="6471"/>
        <end position="6525"/>
    </location>
</feature>
<evidence type="ECO:0000256" key="16">
    <source>
        <dbReference type="ARBA" id="ARBA00022842"/>
    </source>
</evidence>
<comment type="similarity">
    <text evidence="4">Belongs to the protein kinase superfamily. CAMK Ser/Thr protein kinase family.</text>
</comment>
<dbReference type="InterPro" id="IPR000719">
    <property type="entry name" value="Prot_kinase_dom"/>
</dbReference>
<evidence type="ECO:0000256" key="17">
    <source>
        <dbReference type="ARBA" id="ARBA00022860"/>
    </source>
</evidence>
<dbReference type="InterPro" id="IPR008266">
    <property type="entry name" value="Tyr_kinase_AS"/>
</dbReference>
<dbReference type="GO" id="GO:0005634">
    <property type="term" value="C:nucleus"/>
    <property type="evidence" value="ECO:0007669"/>
    <property type="project" value="UniProtKB-SubCell"/>
</dbReference>
<feature type="compositionally biased region" description="Low complexity" evidence="25">
    <location>
        <begin position="7013"/>
        <end position="7025"/>
    </location>
</feature>
<feature type="region of interest" description="Disordered" evidence="25">
    <location>
        <begin position="6894"/>
        <end position="6920"/>
    </location>
</feature>
<evidence type="ECO:0000256" key="20">
    <source>
        <dbReference type="ARBA" id="ARBA00023319"/>
    </source>
</evidence>
<dbReference type="FunFam" id="1.20.900.10:FF:000027">
    <property type="entry name" value="Obscurin, cytoskeletal calmodulin and titin-interacting RhoGEF"/>
    <property type="match status" value="1"/>
</dbReference>
<evidence type="ECO:0000256" key="10">
    <source>
        <dbReference type="ARBA" id="ARBA00022679"/>
    </source>
</evidence>
<feature type="domain" description="Ig-like" evidence="30">
    <location>
        <begin position="1730"/>
        <end position="1814"/>
    </location>
</feature>
<evidence type="ECO:0000256" key="4">
    <source>
        <dbReference type="ARBA" id="ARBA00006692"/>
    </source>
</evidence>
<feature type="domain" description="Ig-like" evidence="30">
    <location>
        <begin position="3688"/>
        <end position="3771"/>
    </location>
</feature>
<keyword evidence="33" id="KW-1185">Reference proteome</keyword>
<keyword evidence="10" id="KW-0808">Transferase</keyword>
<dbReference type="InterPro" id="IPR011993">
    <property type="entry name" value="PH-like_dom_sf"/>
</dbReference>
<reference evidence="32" key="1">
    <citation type="thesis" date="2020" institute="ProQuest LLC" country="789 East Eisenhower Parkway, Ann Arbor, MI, USA">
        <title>Comparative Genomics and Chromosome Evolution.</title>
        <authorList>
            <person name="Mudd A.B."/>
        </authorList>
    </citation>
    <scope>NUCLEOTIDE SEQUENCE</scope>
    <source>
        <strain evidence="32">HN-11 Male</strain>
        <tissue evidence="32">Kidney and liver</tissue>
    </source>
</reference>
<keyword evidence="15 24" id="KW-0067">ATP-binding</keyword>
<dbReference type="FunFam" id="2.60.40.10:FF:000228">
    <property type="entry name" value="obscurin isoform X4"/>
    <property type="match status" value="13"/>
</dbReference>
<dbReference type="Gene3D" id="3.30.200.20">
    <property type="entry name" value="Phosphorylase Kinase, domain 1"/>
    <property type="match status" value="1"/>
</dbReference>
<dbReference type="InterPro" id="IPR001849">
    <property type="entry name" value="PH_domain"/>
</dbReference>
<feature type="domain" description="Ig-like" evidence="30">
    <location>
        <begin position="4984"/>
        <end position="5079"/>
    </location>
</feature>
<dbReference type="CDD" id="cd12025">
    <property type="entry name" value="SH3_Obscurin_like"/>
    <property type="match status" value="1"/>
</dbReference>
<dbReference type="InterPro" id="IPR036028">
    <property type="entry name" value="SH3-like_dom_sf"/>
</dbReference>
<feature type="domain" description="Ig-like" evidence="30">
    <location>
        <begin position="2173"/>
        <end position="2262"/>
    </location>
</feature>
<dbReference type="InterPro" id="IPR013106">
    <property type="entry name" value="Ig_V-set"/>
</dbReference>
<feature type="domain" description="Ig-like" evidence="30">
    <location>
        <begin position="2621"/>
        <end position="2693"/>
    </location>
</feature>
<feature type="domain" description="Ig-like" evidence="30">
    <location>
        <begin position="1194"/>
        <end position="1279"/>
    </location>
</feature>
<evidence type="ECO:0000259" key="26">
    <source>
        <dbReference type="PROSITE" id="PS50002"/>
    </source>
</evidence>
<dbReference type="OrthoDB" id="10072266at2759"/>
<dbReference type="FunFam" id="2.60.40.10:FF:000773">
    <property type="entry name" value="obscurin isoform X4"/>
    <property type="match status" value="1"/>
</dbReference>
<keyword evidence="18" id="KW-1015">Disulfide bond</keyword>
<dbReference type="FunFam" id="2.60.40.10:FF:000050">
    <property type="entry name" value="Titin isoform B"/>
    <property type="match status" value="2"/>
</dbReference>
<dbReference type="CDD" id="cd00063">
    <property type="entry name" value="FN3"/>
    <property type="match status" value="3"/>
</dbReference>
<feature type="domain" description="Protein kinase" evidence="29">
    <location>
        <begin position="7290"/>
        <end position="7542"/>
    </location>
</feature>
<organism evidence="32 33">
    <name type="scientific">Eleutherodactylus coqui</name>
    <name type="common">Puerto Rican coqui</name>
    <dbReference type="NCBI Taxonomy" id="57060"/>
    <lineage>
        <taxon>Eukaryota</taxon>
        <taxon>Metazoa</taxon>
        <taxon>Chordata</taxon>
        <taxon>Craniata</taxon>
        <taxon>Vertebrata</taxon>
        <taxon>Euteleostomi</taxon>
        <taxon>Amphibia</taxon>
        <taxon>Batrachia</taxon>
        <taxon>Anura</taxon>
        <taxon>Neobatrachia</taxon>
        <taxon>Hyloidea</taxon>
        <taxon>Eleutherodactylidae</taxon>
        <taxon>Eleutherodactylinae</taxon>
        <taxon>Eleutherodactylus</taxon>
        <taxon>Eleutherodactylus</taxon>
    </lineage>
</organism>
<dbReference type="EC" id="2.7.11.1" evidence="5"/>
<feature type="domain" description="Ig-like" evidence="30">
    <location>
        <begin position="2978"/>
        <end position="3061"/>
    </location>
</feature>
<dbReference type="GO" id="GO:0055013">
    <property type="term" value="P:cardiac muscle cell development"/>
    <property type="evidence" value="ECO:0007669"/>
    <property type="project" value="UniProtKB-ARBA"/>
</dbReference>
<evidence type="ECO:0000256" key="18">
    <source>
        <dbReference type="ARBA" id="ARBA00023157"/>
    </source>
</evidence>
<dbReference type="Pfam" id="PF00612">
    <property type="entry name" value="IQ"/>
    <property type="match status" value="1"/>
</dbReference>
<feature type="domain" description="Ig-like" evidence="30">
    <location>
        <begin position="2443"/>
        <end position="2527"/>
    </location>
</feature>
<dbReference type="PANTHER" id="PTHR35971:SF5">
    <property type="entry name" value="OBSCURIN LIKE CYTOSKELETAL ADAPTOR 1"/>
    <property type="match status" value="1"/>
</dbReference>
<dbReference type="FunFam" id="2.30.29.30:FF:000197">
    <property type="entry name" value="obscurin isoform X5"/>
    <property type="match status" value="1"/>
</dbReference>
<feature type="region of interest" description="Disordered" evidence="25">
    <location>
        <begin position="6314"/>
        <end position="6339"/>
    </location>
</feature>
<keyword evidence="7" id="KW-0963">Cytoplasm</keyword>
<dbReference type="PROSITE" id="PS50011">
    <property type="entry name" value="PROTEIN_KINASE_DOM"/>
    <property type="match status" value="2"/>
</dbReference>
<dbReference type="FunFam" id="2.60.40.10:FF:000022">
    <property type="entry name" value="Cardiac titin"/>
    <property type="match status" value="1"/>
</dbReference>
<feature type="region of interest" description="Disordered" evidence="25">
    <location>
        <begin position="6762"/>
        <end position="6788"/>
    </location>
</feature>
<evidence type="ECO:0000256" key="5">
    <source>
        <dbReference type="ARBA" id="ARBA00012513"/>
    </source>
</evidence>
<dbReference type="GO" id="GO:0003007">
    <property type="term" value="P:heart morphogenesis"/>
    <property type="evidence" value="ECO:0007669"/>
    <property type="project" value="UniProtKB-ARBA"/>
</dbReference>
<feature type="compositionally biased region" description="Basic and acidic residues" evidence="25">
    <location>
        <begin position="4377"/>
        <end position="4390"/>
    </location>
</feature>
<feature type="domain" description="Ig-like" evidence="30">
    <location>
        <begin position="4886"/>
        <end position="4975"/>
    </location>
</feature>
<gene>
    <name evidence="32" type="ORF">GDO78_018425</name>
</gene>
<feature type="compositionally biased region" description="Polar residues" evidence="25">
    <location>
        <begin position="6504"/>
        <end position="6517"/>
    </location>
</feature>
<dbReference type="Gene3D" id="2.30.30.40">
    <property type="entry name" value="SH3 Domains"/>
    <property type="match status" value="1"/>
</dbReference>
<feature type="domain" description="Ig-like" evidence="30">
    <location>
        <begin position="3067"/>
        <end position="3150"/>
    </location>
</feature>
<evidence type="ECO:0000256" key="8">
    <source>
        <dbReference type="ARBA" id="ARBA00022527"/>
    </source>
</evidence>
<feature type="compositionally biased region" description="Low complexity" evidence="25">
    <location>
        <begin position="6316"/>
        <end position="6333"/>
    </location>
</feature>
<dbReference type="SUPFAM" id="SSF48065">
    <property type="entry name" value="DBL homology domain (DH-domain)"/>
    <property type="match status" value="1"/>
</dbReference>
<evidence type="ECO:0000256" key="2">
    <source>
        <dbReference type="ARBA" id="ARBA00004123"/>
    </source>
</evidence>
<feature type="domain" description="Ig-like" evidence="30">
    <location>
        <begin position="5679"/>
        <end position="5771"/>
    </location>
</feature>
<feature type="domain" description="Ig-like" evidence="30">
    <location>
        <begin position="285"/>
        <end position="368"/>
    </location>
</feature>
<dbReference type="InterPro" id="IPR007110">
    <property type="entry name" value="Ig-like_dom"/>
</dbReference>
<feature type="domain" description="Ig-like" evidence="30">
    <location>
        <begin position="110"/>
        <end position="201"/>
    </location>
</feature>
<dbReference type="SMART" id="SM00015">
    <property type="entry name" value="IQ"/>
    <property type="match status" value="1"/>
</dbReference>
<evidence type="ECO:0000313" key="32">
    <source>
        <dbReference type="EMBL" id="KAG9472585.1"/>
    </source>
</evidence>
<dbReference type="FunFam" id="2.60.40.10:FF:000599">
    <property type="entry name" value="obscurin isoform X3"/>
    <property type="match status" value="1"/>
</dbReference>
<comment type="caution">
    <text evidence="32">The sequence shown here is derived from an EMBL/GenBank/DDBJ whole genome shotgun (WGS) entry which is preliminary data.</text>
</comment>
<dbReference type="FunFam" id="2.60.40.10:FF:000211">
    <property type="entry name" value="Obscurin-like protein 1"/>
    <property type="match status" value="3"/>
</dbReference>
<evidence type="ECO:0000256" key="7">
    <source>
        <dbReference type="ARBA" id="ARBA00022490"/>
    </source>
</evidence>
<dbReference type="SUPFAM" id="SSF49265">
    <property type="entry name" value="Fibronectin type III"/>
    <property type="match status" value="2"/>
</dbReference>
<evidence type="ECO:0000256" key="14">
    <source>
        <dbReference type="ARBA" id="ARBA00022777"/>
    </source>
</evidence>
<feature type="compositionally biased region" description="Low complexity" evidence="25">
    <location>
        <begin position="5151"/>
        <end position="5160"/>
    </location>
</feature>
<dbReference type="SMART" id="SM00408">
    <property type="entry name" value="IGc2"/>
    <property type="match status" value="45"/>
</dbReference>
<keyword evidence="16" id="KW-0460">Magnesium</keyword>
<dbReference type="InterPro" id="IPR035526">
    <property type="entry name" value="Obscurin_SH3"/>
</dbReference>
<dbReference type="PROSITE" id="PS50853">
    <property type="entry name" value="FN3"/>
    <property type="match status" value="3"/>
</dbReference>
<dbReference type="InterPro" id="IPR000048">
    <property type="entry name" value="IQ_motif_EF-hand-BS"/>
</dbReference>
<dbReference type="SMART" id="SM00060">
    <property type="entry name" value="FN3"/>
    <property type="match status" value="3"/>
</dbReference>
<dbReference type="InterPro" id="IPR017441">
    <property type="entry name" value="Protein_kinase_ATP_BS"/>
</dbReference>
<comment type="catalytic activity">
    <reaction evidence="22">
        <text>L-seryl-[protein] + ATP = O-phospho-L-seryl-[protein] + ADP + H(+)</text>
        <dbReference type="Rhea" id="RHEA:17989"/>
        <dbReference type="Rhea" id="RHEA-COMP:9863"/>
        <dbReference type="Rhea" id="RHEA-COMP:11604"/>
        <dbReference type="ChEBI" id="CHEBI:15378"/>
        <dbReference type="ChEBI" id="CHEBI:29999"/>
        <dbReference type="ChEBI" id="CHEBI:30616"/>
        <dbReference type="ChEBI" id="CHEBI:83421"/>
        <dbReference type="ChEBI" id="CHEBI:456216"/>
        <dbReference type="EC" id="2.7.11.1"/>
    </reaction>
</comment>
<dbReference type="Gene3D" id="2.30.29.30">
    <property type="entry name" value="Pleckstrin-homology domain (PH domain)/Phosphotyrosine-binding domain (PTB)"/>
    <property type="match status" value="1"/>
</dbReference>
<dbReference type="Pfam" id="PF22697">
    <property type="entry name" value="SOS1_NGEF_PH"/>
    <property type="match status" value="1"/>
</dbReference>
<dbReference type="SUPFAM" id="SSF50729">
    <property type="entry name" value="PH domain-like"/>
    <property type="match status" value="1"/>
</dbReference>
<dbReference type="FunFam" id="2.60.40.10:FF:001084">
    <property type="entry name" value="obscurin-like isoform X3"/>
    <property type="match status" value="2"/>
</dbReference>
<dbReference type="InterPro" id="IPR013098">
    <property type="entry name" value="Ig_I-set"/>
</dbReference>
<feature type="domain" description="Ig-like" evidence="30">
    <location>
        <begin position="745"/>
        <end position="831"/>
    </location>
</feature>
<feature type="domain" description="Ig-like" evidence="30">
    <location>
        <begin position="3600"/>
        <end position="3686"/>
    </location>
</feature>
<feature type="domain" description="Ig-like" evidence="30">
    <location>
        <begin position="3422"/>
        <end position="3494"/>
    </location>
</feature>
<feature type="domain" description="Ig-like" evidence="30">
    <location>
        <begin position="2532"/>
        <end position="2616"/>
    </location>
</feature>
<dbReference type="GO" id="GO:0005516">
    <property type="term" value="F:calmodulin binding"/>
    <property type="evidence" value="ECO:0007669"/>
    <property type="project" value="UniProtKB-KW"/>
</dbReference>
<feature type="domain" description="Protein kinase" evidence="29">
    <location>
        <begin position="6015"/>
        <end position="6271"/>
    </location>
</feature>
<dbReference type="PROSITE" id="PS00107">
    <property type="entry name" value="PROTEIN_KINASE_ATP"/>
    <property type="match status" value="1"/>
</dbReference>
<evidence type="ECO:0000256" key="13">
    <source>
        <dbReference type="ARBA" id="ARBA00022741"/>
    </source>
</evidence>
<dbReference type="GO" id="GO:0046872">
    <property type="term" value="F:metal ion binding"/>
    <property type="evidence" value="ECO:0007669"/>
    <property type="project" value="UniProtKB-KW"/>
</dbReference>
<dbReference type="CDD" id="cd20971">
    <property type="entry name" value="IgI_1_Titin-A168_like"/>
    <property type="match status" value="1"/>
</dbReference>
<keyword evidence="20" id="KW-0393">Immunoglobulin domain</keyword>
<dbReference type="PROSITE" id="PS00109">
    <property type="entry name" value="PROTEIN_KINASE_TYR"/>
    <property type="match status" value="1"/>
</dbReference>
<dbReference type="SMART" id="SM00406">
    <property type="entry name" value="IGv"/>
    <property type="match status" value="14"/>
</dbReference>
<dbReference type="Gene3D" id="1.20.900.10">
    <property type="entry name" value="Dbl homology (DH) domain"/>
    <property type="match status" value="1"/>
</dbReference>
<dbReference type="PROSITE" id="PS50096">
    <property type="entry name" value="IQ"/>
    <property type="match status" value="1"/>
</dbReference>
<feature type="region of interest" description="Disordered" evidence="25">
    <location>
        <begin position="6406"/>
        <end position="6429"/>
    </location>
</feature>
<dbReference type="InterPro" id="IPR036179">
    <property type="entry name" value="Ig-like_dom_sf"/>
</dbReference>
<dbReference type="SUPFAM" id="SSF56112">
    <property type="entry name" value="Protein kinase-like (PK-like)"/>
    <property type="match status" value="2"/>
</dbReference>
<dbReference type="InterPro" id="IPR052385">
    <property type="entry name" value="Obscurin/Obscurin-like_Reg"/>
</dbReference>
<dbReference type="GO" id="GO:0005737">
    <property type="term" value="C:cytoplasm"/>
    <property type="evidence" value="ECO:0007669"/>
    <property type="project" value="UniProtKB-SubCell"/>
</dbReference>
<evidence type="ECO:0000256" key="23">
    <source>
        <dbReference type="PROSITE-ProRule" id="PRU00192"/>
    </source>
</evidence>
<feature type="domain" description="Ig-like" evidence="30">
    <location>
        <begin position="2889"/>
        <end position="2972"/>
    </location>
</feature>
<dbReference type="Gene3D" id="1.10.510.10">
    <property type="entry name" value="Transferase(Phosphotransferase) domain 1"/>
    <property type="match status" value="2"/>
</dbReference>
<feature type="domain" description="Ig-like" evidence="30">
    <location>
        <begin position="4756"/>
        <end position="4845"/>
    </location>
</feature>
<evidence type="ECO:0000256" key="9">
    <source>
        <dbReference type="ARBA" id="ARBA00022553"/>
    </source>
</evidence>
<feature type="binding site" evidence="24">
    <location>
        <position position="6044"/>
    </location>
    <ligand>
        <name>ATP</name>
        <dbReference type="ChEBI" id="CHEBI:30616"/>
    </ligand>
</feature>
<feature type="domain" description="DH" evidence="28">
    <location>
        <begin position="5263"/>
        <end position="5448"/>
    </location>
</feature>
<dbReference type="FunFam" id="2.60.40.10:FF:000380">
    <property type="entry name" value="obscurin isoform X3"/>
    <property type="match status" value="1"/>
</dbReference>
<dbReference type="FunFam" id="2.60.40.10:FF:000107">
    <property type="entry name" value="Myosin, light chain kinase a"/>
    <property type="match status" value="1"/>
</dbReference>
<dbReference type="InterPro" id="IPR000219">
    <property type="entry name" value="DH_dom"/>
</dbReference>
<dbReference type="PROSITE" id="PS50835">
    <property type="entry name" value="IG_LIKE"/>
    <property type="match status" value="44"/>
</dbReference>
<dbReference type="CDD" id="cd23767">
    <property type="entry name" value="IQCD"/>
    <property type="match status" value="1"/>
</dbReference>
<dbReference type="FunFam" id="2.60.40.10:FF:000421">
    <property type="entry name" value="LOW QUALITY PROTEIN: obscurin"/>
    <property type="match status" value="2"/>
</dbReference>
<keyword evidence="19" id="KW-0539">Nucleus</keyword>
<evidence type="ECO:0000256" key="22">
    <source>
        <dbReference type="ARBA" id="ARBA00048679"/>
    </source>
</evidence>